<dbReference type="EMBL" id="AVOT02025661">
    <property type="protein sequence ID" value="MBW0517073.1"/>
    <property type="molecule type" value="Genomic_DNA"/>
</dbReference>
<sequence>MSTPAPENNIHPITLPMKATIENEIDPHYLGIISCCNSIPDPCTAAHLIAGSSPKTSCSTAKPNTSSIYTSLIPVKRKWVQPGPSQLSYDELKQILVQHNIDFNSHESLKTLTRLYQFSIESITFELPFKMPKLSHLPVKSFKAIQKLGHFAKNIEQEMMSQTPDICPKQSNSSHFDPPLHSPLPLNQPSLMQLNKTVPKNSFTSPFNLCETTTNVLPLSIQPSAHCLRLTSPPLCSLQQGPNQETSFSSHKELYDYGKASVHNVLPNMSIKNVQPYSAMQSSNPSNLPQSMFSDNSLEFFNLQK</sequence>
<evidence type="ECO:0000313" key="2">
    <source>
        <dbReference type="Proteomes" id="UP000765509"/>
    </source>
</evidence>
<gene>
    <name evidence="1" type="ORF">O181_056788</name>
</gene>
<protein>
    <submittedName>
        <fullName evidence="1">Uncharacterized protein</fullName>
    </submittedName>
</protein>
<comment type="caution">
    <text evidence="1">The sequence shown here is derived from an EMBL/GenBank/DDBJ whole genome shotgun (WGS) entry which is preliminary data.</text>
</comment>
<reference evidence="1" key="1">
    <citation type="submission" date="2021-03" db="EMBL/GenBank/DDBJ databases">
        <title>Draft genome sequence of rust myrtle Austropuccinia psidii MF-1, a brazilian biotype.</title>
        <authorList>
            <person name="Quecine M.C."/>
            <person name="Pachon D.M.R."/>
            <person name="Bonatelli M.L."/>
            <person name="Correr F.H."/>
            <person name="Franceschini L.M."/>
            <person name="Leite T.F."/>
            <person name="Margarido G.R.A."/>
            <person name="Almeida C.A."/>
            <person name="Ferrarezi J.A."/>
            <person name="Labate C.A."/>
        </authorList>
    </citation>
    <scope>NUCLEOTIDE SEQUENCE</scope>
    <source>
        <strain evidence="1">MF-1</strain>
    </source>
</reference>
<keyword evidence="2" id="KW-1185">Reference proteome</keyword>
<dbReference type="Proteomes" id="UP000765509">
    <property type="component" value="Unassembled WGS sequence"/>
</dbReference>
<name>A0A9Q3HTT5_9BASI</name>
<organism evidence="1 2">
    <name type="scientific">Austropuccinia psidii MF-1</name>
    <dbReference type="NCBI Taxonomy" id="1389203"/>
    <lineage>
        <taxon>Eukaryota</taxon>
        <taxon>Fungi</taxon>
        <taxon>Dikarya</taxon>
        <taxon>Basidiomycota</taxon>
        <taxon>Pucciniomycotina</taxon>
        <taxon>Pucciniomycetes</taxon>
        <taxon>Pucciniales</taxon>
        <taxon>Sphaerophragmiaceae</taxon>
        <taxon>Austropuccinia</taxon>
    </lineage>
</organism>
<proteinExistence type="predicted"/>
<evidence type="ECO:0000313" key="1">
    <source>
        <dbReference type="EMBL" id="MBW0517073.1"/>
    </source>
</evidence>
<accession>A0A9Q3HTT5</accession>
<dbReference type="AlphaFoldDB" id="A0A9Q3HTT5"/>